<dbReference type="GO" id="GO:0046872">
    <property type="term" value="F:metal ion binding"/>
    <property type="evidence" value="ECO:0007669"/>
    <property type="project" value="UniProtKB-KW"/>
</dbReference>
<proteinExistence type="predicted"/>
<feature type="binding site" evidence="5">
    <location>
        <position position="231"/>
    </location>
    <ligand>
        <name>Zn(2+)</name>
        <dbReference type="ChEBI" id="CHEBI:29105"/>
        <label>1</label>
    </ligand>
</feature>
<dbReference type="SMART" id="SM00471">
    <property type="entry name" value="HDc"/>
    <property type="match status" value="1"/>
</dbReference>
<feature type="domain" description="PDEase" evidence="6">
    <location>
        <begin position="149"/>
        <end position="478"/>
    </location>
</feature>
<gene>
    <name evidence="7" type="ORF">BdWA1_002302</name>
</gene>
<feature type="binding site" evidence="5">
    <location>
        <position position="268"/>
    </location>
    <ligand>
        <name>Zn(2+)</name>
        <dbReference type="ChEBI" id="CHEBI:29105"/>
        <label>2</label>
    </ligand>
</feature>
<dbReference type="Proteomes" id="UP001214638">
    <property type="component" value="Unassembled WGS sequence"/>
</dbReference>
<dbReference type="SUPFAM" id="SSF109604">
    <property type="entry name" value="HD-domain/PDEase-like"/>
    <property type="match status" value="1"/>
</dbReference>
<evidence type="ECO:0000256" key="4">
    <source>
        <dbReference type="PIRSR" id="PIRSR623088-2"/>
    </source>
</evidence>
<keyword evidence="8" id="KW-1185">Reference proteome</keyword>
<keyword evidence="2" id="KW-0378">Hydrolase</keyword>
<evidence type="ECO:0000256" key="1">
    <source>
        <dbReference type="ARBA" id="ARBA00022723"/>
    </source>
</evidence>
<organism evidence="7 8">
    <name type="scientific">Babesia duncani</name>
    <dbReference type="NCBI Taxonomy" id="323732"/>
    <lineage>
        <taxon>Eukaryota</taxon>
        <taxon>Sar</taxon>
        <taxon>Alveolata</taxon>
        <taxon>Apicomplexa</taxon>
        <taxon>Aconoidasida</taxon>
        <taxon>Piroplasmida</taxon>
        <taxon>Babesiidae</taxon>
        <taxon>Babesia</taxon>
    </lineage>
</organism>
<dbReference type="PROSITE" id="PS51845">
    <property type="entry name" value="PDEASE_I_2"/>
    <property type="match status" value="1"/>
</dbReference>
<feature type="active site" description="Proton donor" evidence="3">
    <location>
        <position position="227"/>
    </location>
</feature>
<dbReference type="GeneID" id="94336600"/>
<feature type="binding site" evidence="5">
    <location>
        <position position="268"/>
    </location>
    <ligand>
        <name>Zn(2+)</name>
        <dbReference type="ChEBI" id="CHEBI:29105"/>
        <label>1</label>
    </ligand>
</feature>
<dbReference type="Pfam" id="PF00233">
    <property type="entry name" value="PDEase_I"/>
    <property type="match status" value="1"/>
</dbReference>
<dbReference type="InterPro" id="IPR003607">
    <property type="entry name" value="HD/PDEase_dom"/>
</dbReference>
<dbReference type="CDD" id="cd00077">
    <property type="entry name" value="HDc"/>
    <property type="match status" value="1"/>
</dbReference>
<evidence type="ECO:0000313" key="8">
    <source>
        <dbReference type="Proteomes" id="UP001214638"/>
    </source>
</evidence>
<name>A0AAD9PJ85_9APIC</name>
<dbReference type="PANTHER" id="PTHR11347">
    <property type="entry name" value="CYCLIC NUCLEOTIDE PHOSPHODIESTERASE"/>
    <property type="match status" value="1"/>
</dbReference>
<evidence type="ECO:0000256" key="3">
    <source>
        <dbReference type="PIRSR" id="PIRSR623088-1"/>
    </source>
</evidence>
<accession>A0AAD9PJ85</accession>
<protein>
    <submittedName>
        <fullName evidence="7">Bifunctional HD-PDEase domain/3'5'-cyclic nucleotide phosphodiesterase/3'5'-cyclic nucleotide phosphodiesterase</fullName>
    </submittedName>
</protein>
<dbReference type="Gene3D" id="1.10.1300.10">
    <property type="entry name" value="3'5'-cyclic nucleotide phosphodiesterase, catalytic domain"/>
    <property type="match status" value="1"/>
</dbReference>
<evidence type="ECO:0000256" key="2">
    <source>
        <dbReference type="ARBA" id="ARBA00022801"/>
    </source>
</evidence>
<dbReference type="RefSeq" id="XP_067802552.1">
    <property type="nucleotide sequence ID" value="XM_067947330.1"/>
</dbReference>
<dbReference type="GO" id="GO:0004114">
    <property type="term" value="F:3',5'-cyclic-nucleotide phosphodiesterase activity"/>
    <property type="evidence" value="ECO:0007669"/>
    <property type="project" value="InterPro"/>
</dbReference>
<feature type="binding site" evidence="4">
    <location>
        <position position="378"/>
    </location>
    <ligand>
        <name>AMP</name>
        <dbReference type="ChEBI" id="CHEBI:456215"/>
    </ligand>
</feature>
<comment type="caution">
    <text evidence="7">The sequence shown here is derived from an EMBL/GenBank/DDBJ whole genome shotgun (WGS) entry which is preliminary data.</text>
</comment>
<dbReference type="AlphaFoldDB" id="A0AAD9PJ85"/>
<feature type="binding site" evidence="5">
    <location>
        <position position="378"/>
    </location>
    <ligand>
        <name>Zn(2+)</name>
        <dbReference type="ChEBI" id="CHEBI:29105"/>
        <label>1</label>
    </ligand>
</feature>
<sequence length="498" mass="55994">MHNTSGIDRVLIRSAVLSVDRYLKQFDDNDDICESFEIIKKALVVFDHSRVSYSICGTALSEFLTLESLSLNSEDISPVNQGNLASFVSRNACTSAATICSGFDPLQSCKGSKVHRCDDDVDPLSRMNSANVGPITPGWSIGKSRRTPTTLDTEQMYQKYIGQLGRNWNLDLLALSNLPQVASAGPIYCMGAALLKDIGERIHPEFNNLLPPVLKCLQDVYLPNPYHNALHAATVGHMAKILASCIGADQRLEGYEQFAFIMAALSHDAGHPGRTNAFLSQTGNPLAIVYNDNSILENYHAFLAFNIMRSHADFYKIFTGEQWVQIRKRMIQLILATDMKLHFTHVNSVKERRQSGLFSLDNKDDFWLVLVLCIKAGDVGHNFLPWVDHLVWTHVLFQEFYLQGDEEHLLSMPLLLFFDRTKAADIPQSQLGFFQGFTKPMLEELIVYDTSPQGYISNVILKNAMQNLDMWARHSNKTIPQILNEPHDDAQEPPEALF</sequence>
<evidence type="ECO:0000313" key="7">
    <source>
        <dbReference type="EMBL" id="KAK2195709.1"/>
    </source>
</evidence>
<evidence type="ECO:0000256" key="5">
    <source>
        <dbReference type="PIRSR" id="PIRSR623088-3"/>
    </source>
</evidence>
<dbReference type="PRINTS" id="PR00387">
    <property type="entry name" value="PDIESTERASE1"/>
</dbReference>
<dbReference type="InterPro" id="IPR002073">
    <property type="entry name" value="PDEase_catalytic_dom"/>
</dbReference>
<keyword evidence="1 5" id="KW-0479">Metal-binding</keyword>
<feature type="binding site" evidence="4">
    <location>
        <position position="268"/>
    </location>
    <ligand>
        <name>AMP</name>
        <dbReference type="ChEBI" id="CHEBI:456215"/>
    </ligand>
</feature>
<dbReference type="GO" id="GO:0007165">
    <property type="term" value="P:signal transduction"/>
    <property type="evidence" value="ECO:0007669"/>
    <property type="project" value="InterPro"/>
</dbReference>
<dbReference type="InterPro" id="IPR023088">
    <property type="entry name" value="PDEase"/>
</dbReference>
<feature type="binding site" evidence="4">
    <location>
        <position position="430"/>
    </location>
    <ligand>
        <name>AMP</name>
        <dbReference type="ChEBI" id="CHEBI:456215"/>
    </ligand>
</feature>
<reference evidence="7" key="1">
    <citation type="journal article" date="2023" name="Nat. Microbiol.">
        <title>Babesia duncani multi-omics identifies virulence factors and drug targets.</title>
        <authorList>
            <person name="Singh P."/>
            <person name="Lonardi S."/>
            <person name="Liang Q."/>
            <person name="Vydyam P."/>
            <person name="Khabirova E."/>
            <person name="Fang T."/>
            <person name="Gihaz S."/>
            <person name="Thekkiniath J."/>
            <person name="Munshi M."/>
            <person name="Abel S."/>
            <person name="Ciampossin L."/>
            <person name="Batugedara G."/>
            <person name="Gupta M."/>
            <person name="Lu X.M."/>
            <person name="Lenz T."/>
            <person name="Chakravarty S."/>
            <person name="Cornillot E."/>
            <person name="Hu Y."/>
            <person name="Ma W."/>
            <person name="Gonzalez L.M."/>
            <person name="Sanchez S."/>
            <person name="Estrada K."/>
            <person name="Sanchez-Flores A."/>
            <person name="Montero E."/>
            <person name="Harb O.S."/>
            <person name="Le Roch K.G."/>
            <person name="Mamoun C.B."/>
        </authorList>
    </citation>
    <scope>NUCLEOTIDE SEQUENCE</scope>
    <source>
        <strain evidence="7">WA1</strain>
    </source>
</reference>
<feature type="binding site" evidence="5">
    <location>
        <position position="267"/>
    </location>
    <ligand>
        <name>Zn(2+)</name>
        <dbReference type="ChEBI" id="CHEBI:29105"/>
        <label>1</label>
    </ligand>
</feature>
<dbReference type="EMBL" id="JALLKP010000003">
    <property type="protein sequence ID" value="KAK2195709.1"/>
    <property type="molecule type" value="Genomic_DNA"/>
</dbReference>
<evidence type="ECO:0000259" key="6">
    <source>
        <dbReference type="PROSITE" id="PS51845"/>
    </source>
</evidence>
<dbReference type="InterPro" id="IPR036971">
    <property type="entry name" value="PDEase_catalytic_dom_sf"/>
</dbReference>
<dbReference type="KEGG" id="bdw:94336600"/>
<feature type="binding site" evidence="4">
    <location>
        <begin position="227"/>
        <end position="231"/>
    </location>
    <ligand>
        <name>AMP</name>
        <dbReference type="ChEBI" id="CHEBI:456215"/>
    </ligand>
</feature>